<feature type="region of interest" description="Disordered" evidence="1">
    <location>
        <begin position="150"/>
        <end position="170"/>
    </location>
</feature>
<evidence type="ECO:0000256" key="1">
    <source>
        <dbReference type="SAM" id="MobiDB-lite"/>
    </source>
</evidence>
<evidence type="ECO:0000313" key="2">
    <source>
        <dbReference type="EMBL" id="EHK20072.1"/>
    </source>
</evidence>
<dbReference type="HOGENOM" id="CLU_811485_0_0_1"/>
<reference evidence="2 3" key="1">
    <citation type="journal article" date="2011" name="Genome Biol.">
        <title>Comparative genome sequence analysis underscores mycoparasitism as the ancestral life style of Trichoderma.</title>
        <authorList>
            <person name="Kubicek C.P."/>
            <person name="Herrera-Estrella A."/>
            <person name="Seidl-Seiboth V."/>
            <person name="Martinez D.A."/>
            <person name="Druzhinina I.S."/>
            <person name="Thon M."/>
            <person name="Zeilinger S."/>
            <person name="Casas-Flores S."/>
            <person name="Horwitz B.A."/>
            <person name="Mukherjee P.K."/>
            <person name="Mukherjee M."/>
            <person name="Kredics L."/>
            <person name="Alcaraz L.D."/>
            <person name="Aerts A."/>
            <person name="Antal Z."/>
            <person name="Atanasova L."/>
            <person name="Cervantes-Badillo M.G."/>
            <person name="Challacombe J."/>
            <person name="Chertkov O."/>
            <person name="McCluskey K."/>
            <person name="Coulpier F."/>
            <person name="Deshpande N."/>
            <person name="von Doehren H."/>
            <person name="Ebbole D.J."/>
            <person name="Esquivel-Naranjo E.U."/>
            <person name="Fekete E."/>
            <person name="Flipphi M."/>
            <person name="Glaser F."/>
            <person name="Gomez-Rodriguez E.Y."/>
            <person name="Gruber S."/>
            <person name="Han C."/>
            <person name="Henrissat B."/>
            <person name="Hermosa R."/>
            <person name="Hernandez-Onate M."/>
            <person name="Karaffa L."/>
            <person name="Kosti I."/>
            <person name="Le Crom S."/>
            <person name="Lindquist E."/>
            <person name="Lucas S."/>
            <person name="Luebeck M."/>
            <person name="Luebeck P.S."/>
            <person name="Margeot A."/>
            <person name="Metz B."/>
            <person name="Misra M."/>
            <person name="Nevalainen H."/>
            <person name="Omann M."/>
            <person name="Packer N."/>
            <person name="Perrone G."/>
            <person name="Uresti-Rivera E.E."/>
            <person name="Salamov A."/>
            <person name="Schmoll M."/>
            <person name="Seiboth B."/>
            <person name="Shapiro H."/>
            <person name="Sukno S."/>
            <person name="Tamayo-Ramos J.A."/>
            <person name="Tisch D."/>
            <person name="Wiest A."/>
            <person name="Wilkinson H.H."/>
            <person name="Zhang M."/>
            <person name="Coutinho P.M."/>
            <person name="Kenerley C.M."/>
            <person name="Monte E."/>
            <person name="Baker S.E."/>
            <person name="Grigoriev I.V."/>
        </authorList>
    </citation>
    <scope>NUCLEOTIDE SEQUENCE [LARGE SCALE GENOMIC DNA]</scope>
    <source>
        <strain evidence="3">Gv29-8 / FGSC 10586</strain>
    </source>
</reference>
<feature type="compositionally biased region" description="Acidic residues" evidence="1">
    <location>
        <begin position="150"/>
        <end position="168"/>
    </location>
</feature>
<comment type="caution">
    <text evidence="2">The sequence shown here is derived from an EMBL/GenBank/DDBJ whole genome shotgun (WGS) entry which is preliminary data.</text>
</comment>
<feature type="region of interest" description="Disordered" evidence="1">
    <location>
        <begin position="312"/>
        <end position="342"/>
    </location>
</feature>
<name>G9MZL6_HYPVG</name>
<dbReference type="VEuPathDB" id="FungiDB:TRIVIDRAFT_68646"/>
<evidence type="ECO:0000313" key="3">
    <source>
        <dbReference type="Proteomes" id="UP000007115"/>
    </source>
</evidence>
<accession>G9MZL6</accession>
<feature type="compositionally biased region" description="Basic and acidic residues" evidence="1">
    <location>
        <begin position="321"/>
        <end position="336"/>
    </location>
</feature>
<dbReference type="GeneID" id="25797131"/>
<sequence length="342" mass="38713">MDDPKDQYLGALDELQGFLDSFDYISAAFCPRLRCHFSGHQCIDNILTDGLKAFNSLENEIAASATKDWTIPEDVGIALYDLAKIFEPLFNKKRIKKMLKQQAKERAAKVRMDKLIALAAEAADITMLGLKLEAQIKAIDRKQELEELAWETEEEMDEETDEDTDEETKENIRDEVAVVLAEKATAEPAAELVAELAAKTAEKSTAETTHKPAAEIAEKPAVETMNEMEWKTEEETADETGTKDKFHFHFAAKFKSFREQARKRVYDMKTKGNIFKGPTVKNPVEYSVVKDLVVEDLVFEDLVFEDPVFEDPVAENSIPPDGDKELNSTMAEEHRRLTLKQN</sequence>
<protein>
    <submittedName>
        <fullName evidence="2">Uncharacterized protein</fullName>
    </submittedName>
</protein>
<organism evidence="2 3">
    <name type="scientific">Hypocrea virens (strain Gv29-8 / FGSC 10586)</name>
    <name type="common">Gliocladium virens</name>
    <name type="synonym">Trichoderma virens</name>
    <dbReference type="NCBI Taxonomy" id="413071"/>
    <lineage>
        <taxon>Eukaryota</taxon>
        <taxon>Fungi</taxon>
        <taxon>Dikarya</taxon>
        <taxon>Ascomycota</taxon>
        <taxon>Pezizomycotina</taxon>
        <taxon>Sordariomycetes</taxon>
        <taxon>Hypocreomycetidae</taxon>
        <taxon>Hypocreales</taxon>
        <taxon>Hypocreaceae</taxon>
        <taxon>Trichoderma</taxon>
    </lineage>
</organism>
<dbReference type="EMBL" id="ABDF02000081">
    <property type="protein sequence ID" value="EHK20072.1"/>
    <property type="molecule type" value="Genomic_DNA"/>
</dbReference>
<dbReference type="Proteomes" id="UP000007115">
    <property type="component" value="Unassembled WGS sequence"/>
</dbReference>
<dbReference type="RefSeq" id="XP_013954266.1">
    <property type="nucleotide sequence ID" value="XM_014098791.1"/>
</dbReference>
<keyword evidence="3" id="KW-1185">Reference proteome</keyword>
<dbReference type="AlphaFoldDB" id="G9MZL6"/>
<dbReference type="InParanoid" id="G9MZL6"/>
<gene>
    <name evidence="2" type="ORF">TRIVIDRAFT_68646</name>
</gene>
<proteinExistence type="predicted"/>